<evidence type="ECO:0000256" key="2">
    <source>
        <dbReference type="ARBA" id="ARBA00022692"/>
    </source>
</evidence>
<evidence type="ECO:0000256" key="5">
    <source>
        <dbReference type="SAM" id="Phobius"/>
    </source>
</evidence>
<dbReference type="Proteomes" id="UP000824099">
    <property type="component" value="Unassembled WGS sequence"/>
</dbReference>
<keyword evidence="4 5" id="KW-0472">Membrane</keyword>
<proteinExistence type="predicted"/>
<keyword evidence="2 5" id="KW-0812">Transmembrane</keyword>
<organism evidence="6 7">
    <name type="scientific">Candidatus Avacidaminococcus intestinavium</name>
    <dbReference type="NCBI Taxonomy" id="2840684"/>
    <lineage>
        <taxon>Bacteria</taxon>
        <taxon>Bacillati</taxon>
        <taxon>Bacillota</taxon>
        <taxon>Negativicutes</taxon>
        <taxon>Acidaminococcales</taxon>
        <taxon>Acidaminococcaceae</taxon>
        <taxon>Acidaminococcaceae incertae sedis</taxon>
        <taxon>Candidatus Avacidaminococcus</taxon>
    </lineage>
</organism>
<evidence type="ECO:0000313" key="7">
    <source>
        <dbReference type="Proteomes" id="UP000824099"/>
    </source>
</evidence>
<accession>A0A9D1SLM0</accession>
<feature type="transmembrane region" description="Helical" evidence="5">
    <location>
        <begin position="157"/>
        <end position="176"/>
    </location>
</feature>
<evidence type="ECO:0000256" key="1">
    <source>
        <dbReference type="ARBA" id="ARBA00004141"/>
    </source>
</evidence>
<feature type="transmembrane region" description="Helical" evidence="5">
    <location>
        <begin position="88"/>
        <end position="108"/>
    </location>
</feature>
<feature type="transmembrane region" description="Helical" evidence="5">
    <location>
        <begin position="129"/>
        <end position="151"/>
    </location>
</feature>
<dbReference type="GO" id="GO:0005886">
    <property type="term" value="C:plasma membrane"/>
    <property type="evidence" value="ECO:0007669"/>
    <property type="project" value="TreeGrafter"/>
</dbReference>
<gene>
    <name evidence="6" type="ORF">IAB06_08140</name>
</gene>
<reference evidence="6" key="2">
    <citation type="journal article" date="2021" name="PeerJ">
        <title>Extensive microbial diversity within the chicken gut microbiome revealed by metagenomics and culture.</title>
        <authorList>
            <person name="Gilroy R."/>
            <person name="Ravi A."/>
            <person name="Getino M."/>
            <person name="Pursley I."/>
            <person name="Horton D.L."/>
            <person name="Alikhan N.F."/>
            <person name="Baker D."/>
            <person name="Gharbi K."/>
            <person name="Hall N."/>
            <person name="Watson M."/>
            <person name="Adriaenssens E.M."/>
            <person name="Foster-Nyarko E."/>
            <person name="Jarju S."/>
            <person name="Secka A."/>
            <person name="Antonio M."/>
            <person name="Oren A."/>
            <person name="Chaudhuri R.R."/>
            <person name="La Ragione R."/>
            <person name="Hildebrand F."/>
            <person name="Pallen M.J."/>
        </authorList>
    </citation>
    <scope>NUCLEOTIDE SEQUENCE</scope>
    <source>
        <strain evidence="6">CHK160-1198</strain>
    </source>
</reference>
<evidence type="ECO:0000256" key="4">
    <source>
        <dbReference type="ARBA" id="ARBA00023136"/>
    </source>
</evidence>
<evidence type="ECO:0000256" key="3">
    <source>
        <dbReference type="ARBA" id="ARBA00022989"/>
    </source>
</evidence>
<dbReference type="AlphaFoldDB" id="A0A9D1SLM0"/>
<name>A0A9D1SLM0_9FIRM</name>
<comment type="subcellular location">
    <subcellularLocation>
        <location evidence="1">Membrane</location>
        <topology evidence="1">Multi-pass membrane protein</topology>
    </subcellularLocation>
</comment>
<sequence length="288" mass="31995">MAKMLMIILLVFIAVPLAGGLLNGLDRKLTARLQGRVGPPVLQPFYDVLKLWQKNTTEVNHGSRYYLYMTLFFVVFTTGIMLSGGNILLAVFILTLAAIFFVLSGYAARSPYSFIGAERELLQMMAYEPMLLLTGIGLYYASGTFFIAEIINTSQPAVLTIPGVLGGLLYILTFKLRKSPFDLSMSHHGHQEIVKGVSTEYTGKDLAILELIHWYETIIALAFVFIFFVYDSILSYFVAAGACVLVYILEIIVDNGVARTKWEFALTSSWIVTGVLGIGNLLLLSYLR</sequence>
<reference evidence="6" key="1">
    <citation type="submission" date="2020-10" db="EMBL/GenBank/DDBJ databases">
        <authorList>
            <person name="Gilroy R."/>
        </authorList>
    </citation>
    <scope>NUCLEOTIDE SEQUENCE</scope>
    <source>
        <strain evidence="6">CHK160-1198</strain>
    </source>
</reference>
<dbReference type="InterPro" id="IPR052561">
    <property type="entry name" value="ComplexI_Subunit1"/>
</dbReference>
<dbReference type="PANTHER" id="PTHR43359:SF1">
    <property type="entry name" value="FORMATE HYDROGENLYASE SUBUNIT 4-RELATED"/>
    <property type="match status" value="1"/>
</dbReference>
<evidence type="ECO:0000313" key="6">
    <source>
        <dbReference type="EMBL" id="HIU64984.1"/>
    </source>
</evidence>
<feature type="transmembrane region" description="Helical" evidence="5">
    <location>
        <begin position="236"/>
        <end position="253"/>
    </location>
</feature>
<feature type="transmembrane region" description="Helical" evidence="5">
    <location>
        <begin position="6"/>
        <end position="25"/>
    </location>
</feature>
<comment type="caution">
    <text evidence="6">The sequence shown here is derived from an EMBL/GenBank/DDBJ whole genome shotgun (WGS) entry which is preliminary data.</text>
</comment>
<feature type="transmembrane region" description="Helical" evidence="5">
    <location>
        <begin position="65"/>
        <end position="82"/>
    </location>
</feature>
<feature type="transmembrane region" description="Helical" evidence="5">
    <location>
        <begin position="211"/>
        <end position="230"/>
    </location>
</feature>
<protein>
    <submittedName>
        <fullName evidence="6">NADH-quinone oxidoreductase subunit H</fullName>
    </submittedName>
</protein>
<dbReference type="EMBL" id="DVNI01000135">
    <property type="protein sequence ID" value="HIU64984.1"/>
    <property type="molecule type" value="Genomic_DNA"/>
</dbReference>
<dbReference type="InterPro" id="IPR001694">
    <property type="entry name" value="NADH_UbQ_OxRdtase_su1/FPO"/>
</dbReference>
<feature type="transmembrane region" description="Helical" evidence="5">
    <location>
        <begin position="265"/>
        <end position="287"/>
    </location>
</feature>
<keyword evidence="3 5" id="KW-1133">Transmembrane helix</keyword>
<dbReference type="PANTHER" id="PTHR43359">
    <property type="entry name" value="FORMATE HYDROGENLYASE SUBUNIT 4"/>
    <property type="match status" value="1"/>
</dbReference>
<dbReference type="Pfam" id="PF00146">
    <property type="entry name" value="NADHdh"/>
    <property type="match status" value="1"/>
</dbReference>